<reference evidence="1" key="1">
    <citation type="journal article" date="2019" name="bioRxiv">
        <title>The Genome of the Zebra Mussel, Dreissena polymorpha: A Resource for Invasive Species Research.</title>
        <authorList>
            <person name="McCartney M.A."/>
            <person name="Auch B."/>
            <person name="Kono T."/>
            <person name="Mallez S."/>
            <person name="Zhang Y."/>
            <person name="Obille A."/>
            <person name="Becker A."/>
            <person name="Abrahante J.E."/>
            <person name="Garbe J."/>
            <person name="Badalamenti J.P."/>
            <person name="Herman A."/>
            <person name="Mangelson H."/>
            <person name="Liachko I."/>
            <person name="Sullivan S."/>
            <person name="Sone E.D."/>
            <person name="Koren S."/>
            <person name="Silverstein K.A.T."/>
            <person name="Beckman K.B."/>
            <person name="Gohl D.M."/>
        </authorList>
    </citation>
    <scope>NUCLEOTIDE SEQUENCE</scope>
    <source>
        <strain evidence="1">Duluth1</strain>
        <tissue evidence="1">Whole animal</tissue>
    </source>
</reference>
<gene>
    <name evidence="1" type="ORF">DPMN_155607</name>
</gene>
<accession>A0A9D4FP57</accession>
<proteinExistence type="predicted"/>
<dbReference type="EMBL" id="JAIWYP010000007">
    <property type="protein sequence ID" value="KAH3801942.1"/>
    <property type="molecule type" value="Genomic_DNA"/>
</dbReference>
<name>A0A9D4FP57_DREPO</name>
<keyword evidence="2" id="KW-1185">Reference proteome</keyword>
<organism evidence="1 2">
    <name type="scientific">Dreissena polymorpha</name>
    <name type="common">Zebra mussel</name>
    <name type="synonym">Mytilus polymorpha</name>
    <dbReference type="NCBI Taxonomy" id="45954"/>
    <lineage>
        <taxon>Eukaryota</taxon>
        <taxon>Metazoa</taxon>
        <taxon>Spiralia</taxon>
        <taxon>Lophotrochozoa</taxon>
        <taxon>Mollusca</taxon>
        <taxon>Bivalvia</taxon>
        <taxon>Autobranchia</taxon>
        <taxon>Heteroconchia</taxon>
        <taxon>Euheterodonta</taxon>
        <taxon>Imparidentia</taxon>
        <taxon>Neoheterodontei</taxon>
        <taxon>Myida</taxon>
        <taxon>Dreissenoidea</taxon>
        <taxon>Dreissenidae</taxon>
        <taxon>Dreissena</taxon>
    </lineage>
</organism>
<comment type="caution">
    <text evidence="1">The sequence shown here is derived from an EMBL/GenBank/DDBJ whole genome shotgun (WGS) entry which is preliminary data.</text>
</comment>
<reference evidence="1" key="2">
    <citation type="submission" date="2020-11" db="EMBL/GenBank/DDBJ databases">
        <authorList>
            <person name="McCartney M.A."/>
            <person name="Auch B."/>
            <person name="Kono T."/>
            <person name="Mallez S."/>
            <person name="Becker A."/>
            <person name="Gohl D.M."/>
            <person name="Silverstein K.A.T."/>
            <person name="Koren S."/>
            <person name="Bechman K.B."/>
            <person name="Herman A."/>
            <person name="Abrahante J.E."/>
            <person name="Garbe J."/>
        </authorList>
    </citation>
    <scope>NUCLEOTIDE SEQUENCE</scope>
    <source>
        <strain evidence="1">Duluth1</strain>
        <tissue evidence="1">Whole animal</tissue>
    </source>
</reference>
<sequence length="107" mass="12800">MAMELTQHFNQSRVNSYIKSRFYANKELRRPKYDIDKTKAGVKSHILKLIMKEIQKWEQNSKRYQFIATMINEEFEKKVQSLRQEFGDVERLVKIENEPDENAKGTS</sequence>
<dbReference type="Proteomes" id="UP000828390">
    <property type="component" value="Unassembled WGS sequence"/>
</dbReference>
<evidence type="ECO:0000313" key="1">
    <source>
        <dbReference type="EMBL" id="KAH3801942.1"/>
    </source>
</evidence>
<protein>
    <submittedName>
        <fullName evidence="1">Uncharacterized protein</fullName>
    </submittedName>
</protein>
<evidence type="ECO:0000313" key="2">
    <source>
        <dbReference type="Proteomes" id="UP000828390"/>
    </source>
</evidence>
<dbReference type="AlphaFoldDB" id="A0A9D4FP57"/>